<name>A0ABQ5QFV6_9BACT</name>
<evidence type="ECO:0008006" key="4">
    <source>
        <dbReference type="Google" id="ProtNLM"/>
    </source>
</evidence>
<dbReference type="InterPro" id="IPR011989">
    <property type="entry name" value="ARM-like"/>
</dbReference>
<accession>A0ABQ5QFV6</accession>
<dbReference type="SMART" id="SM00567">
    <property type="entry name" value="EZ_HEAT"/>
    <property type="match status" value="4"/>
</dbReference>
<dbReference type="RefSeq" id="WP_285573229.1">
    <property type="nucleotide sequence ID" value="NZ_BSDE01000002.1"/>
</dbReference>
<sequence length="361" mass="40681">MTWLTPEAWLGLLMWALGILTVQLLLMLVAGGWMQIRHKRWNRLRIACLQKWENDIVHYLYGGDRDARRFGVLDPAERRFFIPFLLRVLGTLAGSEGQAVRELYHELELHKGLGRRLGSRRQKRRAMAALEVGSFQVEAHYDRLRGLLEDPVPHVAHAAARGLGNTQRMEYAEPVLKWVLHQEVFQRERLLWILESFGVGFMRWMEARLDAAPERNTDEWMIYAMLAASTRHVEDPTRLVALLEADSTEVAAAGLKALGALGSPEVLPHVLPLAAHTSWIIRAQAAKAIGILAGPGGLPILLQLICDPRFEVRRNAAQALFRMGPAGVEALRVVADDPHEDPFARDLAREHLQWLDPMGAA</sequence>
<dbReference type="InterPro" id="IPR016024">
    <property type="entry name" value="ARM-type_fold"/>
</dbReference>
<evidence type="ECO:0000313" key="3">
    <source>
        <dbReference type="Proteomes" id="UP001165069"/>
    </source>
</evidence>
<keyword evidence="1" id="KW-0472">Membrane</keyword>
<dbReference type="SUPFAM" id="SSF48371">
    <property type="entry name" value="ARM repeat"/>
    <property type="match status" value="1"/>
</dbReference>
<protein>
    <recommendedName>
        <fullName evidence="4">HEAT repeat domain-containing protein</fullName>
    </recommendedName>
</protein>
<dbReference type="PANTHER" id="PTHR12697:SF5">
    <property type="entry name" value="DEOXYHYPUSINE HYDROXYLASE"/>
    <property type="match status" value="1"/>
</dbReference>
<dbReference type="InterPro" id="IPR004155">
    <property type="entry name" value="PBS_lyase_HEAT"/>
</dbReference>
<keyword evidence="3" id="KW-1185">Reference proteome</keyword>
<evidence type="ECO:0000313" key="2">
    <source>
        <dbReference type="EMBL" id="GLH72929.1"/>
    </source>
</evidence>
<dbReference type="Proteomes" id="UP001165069">
    <property type="component" value="Unassembled WGS sequence"/>
</dbReference>
<dbReference type="EMBL" id="BSDE01000002">
    <property type="protein sequence ID" value="GLH72929.1"/>
    <property type="molecule type" value="Genomic_DNA"/>
</dbReference>
<reference evidence="2 3" key="1">
    <citation type="journal article" date="2023" name="Antonie Van Leeuwenhoek">
        <title>Mesoterricola silvestris gen. nov., sp. nov., Mesoterricola sediminis sp. nov., Geothrix oryzae sp. nov., Geothrix edaphica sp. nov., Geothrix rubra sp. nov., and Geothrix limicola sp. nov., six novel members of Acidobacteriota isolated from soils.</title>
        <authorList>
            <person name="Itoh H."/>
            <person name="Sugisawa Y."/>
            <person name="Mise K."/>
            <person name="Xu Z."/>
            <person name="Kuniyasu M."/>
            <person name="Ushijima N."/>
            <person name="Kawano K."/>
            <person name="Kobayashi E."/>
            <person name="Shiratori Y."/>
            <person name="Masuda Y."/>
            <person name="Senoo K."/>
        </authorList>
    </citation>
    <scope>NUCLEOTIDE SEQUENCE [LARGE SCALE GENOMIC DNA]</scope>
    <source>
        <strain evidence="2 3">Red804</strain>
    </source>
</reference>
<keyword evidence="1" id="KW-0812">Transmembrane</keyword>
<comment type="caution">
    <text evidence="2">The sequence shown here is derived from an EMBL/GenBank/DDBJ whole genome shotgun (WGS) entry which is preliminary data.</text>
</comment>
<proteinExistence type="predicted"/>
<feature type="transmembrane region" description="Helical" evidence="1">
    <location>
        <begin position="12"/>
        <end position="36"/>
    </location>
</feature>
<organism evidence="2 3">
    <name type="scientific">Geothrix limicola</name>
    <dbReference type="NCBI Taxonomy" id="2927978"/>
    <lineage>
        <taxon>Bacteria</taxon>
        <taxon>Pseudomonadati</taxon>
        <taxon>Acidobacteriota</taxon>
        <taxon>Holophagae</taxon>
        <taxon>Holophagales</taxon>
        <taxon>Holophagaceae</taxon>
        <taxon>Geothrix</taxon>
    </lineage>
</organism>
<keyword evidence="1" id="KW-1133">Transmembrane helix</keyword>
<dbReference type="Pfam" id="PF13646">
    <property type="entry name" value="HEAT_2"/>
    <property type="match status" value="1"/>
</dbReference>
<dbReference type="Gene3D" id="1.25.10.10">
    <property type="entry name" value="Leucine-rich Repeat Variant"/>
    <property type="match status" value="2"/>
</dbReference>
<dbReference type="PANTHER" id="PTHR12697">
    <property type="entry name" value="PBS LYASE HEAT-LIKE PROTEIN"/>
    <property type="match status" value="1"/>
</dbReference>
<gene>
    <name evidence="2" type="ORF">GETHLI_14310</name>
</gene>
<evidence type="ECO:0000256" key="1">
    <source>
        <dbReference type="SAM" id="Phobius"/>
    </source>
</evidence>